<dbReference type="PANTHER" id="PTHR47505">
    <property type="entry name" value="DNA UTILIZATION PROTEIN YHGH"/>
    <property type="match status" value="1"/>
</dbReference>
<name>A0AA94EH99_9GAMM</name>
<evidence type="ECO:0000313" key="3">
    <source>
        <dbReference type="EMBL" id="RUO45491.1"/>
    </source>
</evidence>
<reference evidence="4" key="1">
    <citation type="journal article" date="2018" name="Front. Microbiol.">
        <title>Genome-Based Analysis Reveals the Taxonomy and Diversity of the Family Idiomarinaceae.</title>
        <authorList>
            <person name="Liu Y."/>
            <person name="Lai Q."/>
            <person name="Shao Z."/>
        </authorList>
    </citation>
    <scope>NUCLEOTIDE SEQUENCE [LARGE SCALE GENOMIC DNA]</scope>
    <source>
        <strain evidence="4">SN-14</strain>
    </source>
</reference>
<keyword evidence="4" id="KW-1185">Reference proteome</keyword>
<organism evidence="3 4">
    <name type="scientific">Idiomarina aquatica</name>
    <dbReference type="NCBI Taxonomy" id="1327752"/>
    <lineage>
        <taxon>Bacteria</taxon>
        <taxon>Pseudomonadati</taxon>
        <taxon>Pseudomonadota</taxon>
        <taxon>Gammaproteobacteria</taxon>
        <taxon>Alteromonadales</taxon>
        <taxon>Idiomarinaceae</taxon>
        <taxon>Idiomarina</taxon>
    </lineage>
</organism>
<dbReference type="Gene3D" id="3.40.50.2020">
    <property type="match status" value="1"/>
</dbReference>
<dbReference type="AlphaFoldDB" id="A0AA94EH99"/>
<dbReference type="InterPro" id="IPR000836">
    <property type="entry name" value="PRTase_dom"/>
</dbReference>
<sequence>MLASISGFANRIGANACILCRMHSVLEHGICDDCAVALPRWYPRSVKHLAHFPSLQERELTAHWFAPLRWTLLTQSLIYRYKTGGQVHLAGAFAAWLAAHLIHCYRNEQQSWPDVLVVVPTTAKVWQQRGFHHTGLLAQQLASYLKIPYQAGVLRVIRPLAKQKQLGRQQRWRQHAKSLHCTVDTSGLRVAVLDDLISSGATLTAAARALRKQGAKTVDGWALIYNQGD</sequence>
<dbReference type="RefSeq" id="WP_126819716.1">
    <property type="nucleotide sequence ID" value="NZ_PIPS01000001.1"/>
</dbReference>
<dbReference type="InterPro" id="IPR051910">
    <property type="entry name" value="ComF/GntX_DNA_util-trans"/>
</dbReference>
<dbReference type="EMBL" id="PIPS01000001">
    <property type="protein sequence ID" value="RUO45491.1"/>
    <property type="molecule type" value="Genomic_DNA"/>
</dbReference>
<protein>
    <submittedName>
        <fullName evidence="3">ComF family protein</fullName>
    </submittedName>
</protein>
<evidence type="ECO:0000313" key="4">
    <source>
        <dbReference type="Proteomes" id="UP000286680"/>
    </source>
</evidence>
<gene>
    <name evidence="3" type="ORF">CWE23_05685</name>
</gene>
<comment type="caution">
    <text evidence="3">The sequence shown here is derived from an EMBL/GenBank/DDBJ whole genome shotgun (WGS) entry which is preliminary data.</text>
</comment>
<proteinExistence type="inferred from homology"/>
<evidence type="ECO:0000256" key="1">
    <source>
        <dbReference type="ARBA" id="ARBA00008007"/>
    </source>
</evidence>
<dbReference type="Pfam" id="PF00156">
    <property type="entry name" value="Pribosyltran"/>
    <property type="match status" value="1"/>
</dbReference>
<evidence type="ECO:0000259" key="2">
    <source>
        <dbReference type="Pfam" id="PF00156"/>
    </source>
</evidence>
<dbReference type="InterPro" id="IPR029057">
    <property type="entry name" value="PRTase-like"/>
</dbReference>
<dbReference type="CDD" id="cd06223">
    <property type="entry name" value="PRTases_typeI"/>
    <property type="match status" value="1"/>
</dbReference>
<dbReference type="Proteomes" id="UP000286680">
    <property type="component" value="Unassembled WGS sequence"/>
</dbReference>
<accession>A0AA94EH99</accession>
<comment type="similarity">
    <text evidence="1">Belongs to the ComF/GntX family.</text>
</comment>
<dbReference type="SUPFAM" id="SSF53271">
    <property type="entry name" value="PRTase-like"/>
    <property type="match status" value="1"/>
</dbReference>
<feature type="domain" description="Phosphoribosyltransferase" evidence="2">
    <location>
        <begin position="137"/>
        <end position="224"/>
    </location>
</feature>
<dbReference type="PANTHER" id="PTHR47505:SF1">
    <property type="entry name" value="DNA UTILIZATION PROTEIN YHGH"/>
    <property type="match status" value="1"/>
</dbReference>